<evidence type="ECO:0008006" key="2">
    <source>
        <dbReference type="Google" id="ProtNLM"/>
    </source>
</evidence>
<reference evidence="1" key="1">
    <citation type="submission" date="2018-05" db="EMBL/GenBank/DDBJ databases">
        <authorList>
            <person name="Lanie J.A."/>
            <person name="Ng W.-L."/>
            <person name="Kazmierczak K.M."/>
            <person name="Andrzejewski T.M."/>
            <person name="Davidsen T.M."/>
            <person name="Wayne K.J."/>
            <person name="Tettelin H."/>
            <person name="Glass J.I."/>
            <person name="Rusch D."/>
            <person name="Podicherti R."/>
            <person name="Tsui H.-C.T."/>
            <person name="Winkler M.E."/>
        </authorList>
    </citation>
    <scope>NUCLEOTIDE SEQUENCE</scope>
</reference>
<protein>
    <recommendedName>
        <fullName evidence="2">Outer membrane protein beta-barrel domain-containing protein</fullName>
    </recommendedName>
</protein>
<feature type="non-terminal residue" evidence="1">
    <location>
        <position position="1"/>
    </location>
</feature>
<proteinExistence type="predicted"/>
<accession>A0A382JGS4</accession>
<name>A0A382JGS4_9ZZZZ</name>
<dbReference type="EMBL" id="UINC01073477">
    <property type="protein sequence ID" value="SVC09901.1"/>
    <property type="molecule type" value="Genomic_DNA"/>
</dbReference>
<gene>
    <name evidence="1" type="ORF">METZ01_LOCUS262755</name>
</gene>
<dbReference type="AlphaFoldDB" id="A0A382JGS4"/>
<sequence>SANMNLLNLANFISSYARMVNDTDTLNSFNAALTLNTDNIPKFTSAMAYYQRNNDNNPFDFENPSENTVMGYKVGYELSKGVSLIWEYREFYRDDGTGNLVPVKQTTIETAFSFF</sequence>
<organism evidence="1">
    <name type="scientific">marine metagenome</name>
    <dbReference type="NCBI Taxonomy" id="408172"/>
    <lineage>
        <taxon>unclassified sequences</taxon>
        <taxon>metagenomes</taxon>
        <taxon>ecological metagenomes</taxon>
    </lineage>
</organism>
<evidence type="ECO:0000313" key="1">
    <source>
        <dbReference type="EMBL" id="SVC09901.1"/>
    </source>
</evidence>